<accession>A0A4Y7J644</accession>
<feature type="region of interest" description="Disordered" evidence="1">
    <location>
        <begin position="365"/>
        <end position="397"/>
    </location>
</feature>
<dbReference type="PANTHER" id="PTHR31197:SF2">
    <property type="entry name" value="C2H2-TYPE DOMAIN-CONTAINING PROTEIN"/>
    <property type="match status" value="1"/>
</dbReference>
<dbReference type="EMBL" id="CM010717">
    <property type="protein sequence ID" value="RZC56613.1"/>
    <property type="molecule type" value="Genomic_DNA"/>
</dbReference>
<evidence type="ECO:0000256" key="1">
    <source>
        <dbReference type="SAM" id="MobiDB-lite"/>
    </source>
</evidence>
<keyword evidence="3" id="KW-1185">Reference proteome</keyword>
<dbReference type="Pfam" id="PF07800">
    <property type="entry name" value="DUF1644"/>
    <property type="match status" value="1"/>
</dbReference>
<proteinExistence type="predicted"/>
<dbReference type="InterPro" id="IPR012866">
    <property type="entry name" value="DUF1644"/>
</dbReference>
<dbReference type="Gene3D" id="3.30.40.10">
    <property type="entry name" value="Zinc/RING finger domain, C3HC4 (zinc finger)"/>
    <property type="match status" value="1"/>
</dbReference>
<dbReference type="Gramene" id="RZC56613">
    <property type="protein sequence ID" value="RZC56613"/>
    <property type="gene ID" value="C5167_015468"/>
</dbReference>
<dbReference type="OMA" id="WRNTHRR"/>
<protein>
    <submittedName>
        <fullName evidence="2">Uncharacterized protein</fullName>
    </submittedName>
</protein>
<evidence type="ECO:0000313" key="3">
    <source>
        <dbReference type="Proteomes" id="UP000316621"/>
    </source>
</evidence>
<dbReference type="Proteomes" id="UP000316621">
    <property type="component" value="Chromosome 3"/>
</dbReference>
<evidence type="ECO:0000313" key="2">
    <source>
        <dbReference type="EMBL" id="RZC56613.1"/>
    </source>
</evidence>
<dbReference type="PANTHER" id="PTHR31197">
    <property type="entry name" value="OS01G0612600 PROTEIN"/>
    <property type="match status" value="1"/>
</dbReference>
<gene>
    <name evidence="2" type="ORF">C5167_015468</name>
</gene>
<name>A0A4Y7J644_PAPSO</name>
<organism evidence="2 3">
    <name type="scientific">Papaver somniferum</name>
    <name type="common">Opium poppy</name>
    <dbReference type="NCBI Taxonomy" id="3469"/>
    <lineage>
        <taxon>Eukaryota</taxon>
        <taxon>Viridiplantae</taxon>
        <taxon>Streptophyta</taxon>
        <taxon>Embryophyta</taxon>
        <taxon>Tracheophyta</taxon>
        <taxon>Spermatophyta</taxon>
        <taxon>Magnoliopsida</taxon>
        <taxon>Ranunculales</taxon>
        <taxon>Papaveraceae</taxon>
        <taxon>Papaveroideae</taxon>
        <taxon>Papaver</taxon>
    </lineage>
</organism>
<dbReference type="AlphaFoldDB" id="A0A4Y7J644"/>
<reference evidence="2 3" key="1">
    <citation type="journal article" date="2018" name="Science">
        <title>The opium poppy genome and morphinan production.</title>
        <authorList>
            <person name="Guo L."/>
            <person name="Winzer T."/>
            <person name="Yang X."/>
            <person name="Li Y."/>
            <person name="Ning Z."/>
            <person name="He Z."/>
            <person name="Teodor R."/>
            <person name="Lu Y."/>
            <person name="Bowser T.A."/>
            <person name="Graham I.A."/>
            <person name="Ye K."/>
        </authorList>
    </citation>
    <scope>NUCLEOTIDE SEQUENCE [LARGE SCALE GENOMIC DNA]</scope>
    <source>
        <strain evidence="3">cv. HN1</strain>
        <tissue evidence="2">Leaves</tissue>
    </source>
</reference>
<dbReference type="InterPro" id="IPR013083">
    <property type="entry name" value="Znf_RING/FYVE/PHD"/>
</dbReference>
<sequence length="397" mass="45079">MPPLKCVLDRYLFVISPTFGHVAEERTMPLTMEEEDYMVHTKMTDKKVSTSTKTENHALHKEWDEALCPICMDHPHNAVLLVCSSHDKGCRSYICDTSYRHSNCLDRYKRLTIDLNDPTLPNSSQPENQDGTSGEYVLGNLGMRIHLEEAQEHNNGTSSDIAEVFGENNSQTPYTSSEFQGEIISEMGNSPDQSLNLKCPLCRGNVIGWKIVKEAREYLDLKHRSCSGDSCSFTGNYRELRRHARRSHPMDRPSDVNPSRQVAWRHLESQREYNDIISAIRSVTPSAIVFGDYVIDNVGNNRESGLGEGNGSGFADTFFLFQMLSASRREPWNLSRAMRRRNRSAGSSGRRYLWGENLLGLQGDAEGWNPSNDLGEDVSPVPRRRRRFTQSRLDENP</sequence>